<organism evidence="14 15">
    <name type="scientific">Candidatus Lumbricidiphila eiseniae</name>
    <dbReference type="NCBI Taxonomy" id="1969409"/>
    <lineage>
        <taxon>Bacteria</taxon>
        <taxon>Bacillati</taxon>
        <taxon>Actinomycetota</taxon>
        <taxon>Actinomycetes</taxon>
        <taxon>Micrococcales</taxon>
        <taxon>Microbacteriaceae</taxon>
        <taxon>Candidatus Lumbricidiphila</taxon>
    </lineage>
</organism>
<keyword evidence="9 12" id="KW-0472">Membrane</keyword>
<dbReference type="PANTHER" id="PTHR24220:SF86">
    <property type="entry name" value="ABC TRANSPORTER ABCH.1"/>
    <property type="match status" value="1"/>
</dbReference>
<accession>A0A2A6FT54</accession>
<name>A0A2A6FT54_9MICO</name>
<feature type="transmembrane region" description="Helical" evidence="12">
    <location>
        <begin position="554"/>
        <end position="576"/>
    </location>
</feature>
<comment type="subcellular location">
    <subcellularLocation>
        <location evidence="1">Cell inner membrane</location>
        <topology evidence="1">Multi-pass membrane protein</topology>
    </subcellularLocation>
</comment>
<feature type="transmembrane region" description="Helical" evidence="12">
    <location>
        <begin position="641"/>
        <end position="665"/>
    </location>
</feature>
<dbReference type="InterPro" id="IPR017871">
    <property type="entry name" value="ABC_transporter-like_CS"/>
</dbReference>
<evidence type="ECO:0000256" key="9">
    <source>
        <dbReference type="ARBA" id="ARBA00023136"/>
    </source>
</evidence>
<dbReference type="SMART" id="SM00382">
    <property type="entry name" value="AAA"/>
    <property type="match status" value="1"/>
</dbReference>
<proteinExistence type="inferred from homology"/>
<dbReference type="InterPro" id="IPR025857">
    <property type="entry name" value="MacB_PCD"/>
</dbReference>
<dbReference type="Pfam" id="PF00005">
    <property type="entry name" value="ABC_tran"/>
    <property type="match status" value="1"/>
</dbReference>
<evidence type="ECO:0000256" key="2">
    <source>
        <dbReference type="ARBA" id="ARBA00022448"/>
    </source>
</evidence>
<dbReference type="Pfam" id="PF12704">
    <property type="entry name" value="MacB_PCD"/>
    <property type="match status" value="1"/>
</dbReference>
<dbReference type="PANTHER" id="PTHR24220">
    <property type="entry name" value="IMPORT ATP-BINDING PROTEIN"/>
    <property type="match status" value="1"/>
</dbReference>
<dbReference type="GO" id="GO:0022857">
    <property type="term" value="F:transmembrane transporter activity"/>
    <property type="evidence" value="ECO:0007669"/>
    <property type="project" value="TreeGrafter"/>
</dbReference>
<feature type="transmembrane region" description="Helical" evidence="12">
    <location>
        <begin position="597"/>
        <end position="629"/>
    </location>
</feature>
<dbReference type="InterPro" id="IPR015854">
    <property type="entry name" value="ABC_transpr_LolD-like"/>
</dbReference>
<evidence type="ECO:0000313" key="15">
    <source>
        <dbReference type="Proteomes" id="UP000219994"/>
    </source>
</evidence>
<evidence type="ECO:0000256" key="7">
    <source>
        <dbReference type="ARBA" id="ARBA00022840"/>
    </source>
</evidence>
<dbReference type="InterPro" id="IPR003593">
    <property type="entry name" value="AAA+_ATPase"/>
</dbReference>
<dbReference type="EMBL" id="NAEP01000028">
    <property type="protein sequence ID" value="PDQ35796.1"/>
    <property type="molecule type" value="Genomic_DNA"/>
</dbReference>
<dbReference type="Gene3D" id="3.40.50.300">
    <property type="entry name" value="P-loop containing nucleotide triphosphate hydrolases"/>
    <property type="match status" value="1"/>
</dbReference>
<keyword evidence="8 12" id="KW-1133">Transmembrane helix</keyword>
<evidence type="ECO:0000313" key="14">
    <source>
        <dbReference type="EMBL" id="PDQ35796.1"/>
    </source>
</evidence>
<evidence type="ECO:0000256" key="5">
    <source>
        <dbReference type="ARBA" id="ARBA00022692"/>
    </source>
</evidence>
<keyword evidence="3" id="KW-1003">Cell membrane</keyword>
<evidence type="ECO:0000256" key="11">
    <source>
        <dbReference type="ARBA" id="ARBA00038388"/>
    </source>
</evidence>
<comment type="similarity">
    <text evidence="11">Belongs to the ABC transporter superfamily. Macrolide exporter (TC 3.A.1.122) family.</text>
</comment>
<sequence>MDRDLERPAQAWCRGDSALTDPLVLDPAHRPAALELEGITRIFDGDSSTGIKDVDLTIQQGEFVAIVGPSGAGKSTLLNILGLLDTPTDGTYRVFGEDVTALREKERDRLRSQVFGFVFQQSFVLGDISALRNASLGLRTQHVPLVERSSRAMDALIRLGVDARAHAPGHVLSGGEQQRLAIARAIATRPRVILADEPTGNLDQANSTTVLDYLRELNATGVTVILITHDEAIAASAERHIRVIDGTIATPITALCPPFAPPGTPAASASEAPHSASTIRHRLTALGDDISEAVNVVTTRLGRTLFLMLAFALGVGGLVASLGVSESASAQVSQRLSAAALDEVRVTVPGGAALLSDNNNRLASWVDSTASLPHVVGVGHVSRAPGSSSAIKGLTPTEPERDSSLTLMSASSDYLTLTGATPEGPDTFALLDNPSMRGIAIVGYDAAAALELPPPGPGSQLWVNGRTVDVVGFLNAGPRQNELTNAVIVSPDVLHGLTDITTTLLIRTEIGYPAAVSEALPYQLDPANPGQFEIETVADLRNLRYGVASDLGNLIAIISIILLTLATVSAATTMYLSVQARAHEIALRRAIGASRTAVGRLFIFEGLTIGLIGGVTGAAVGTAVTLLIAANQGWTPVLEPWLPPIGLGLGLLTGFAASLVPAWTASRQNPALALRAR</sequence>
<evidence type="ECO:0000256" key="8">
    <source>
        <dbReference type="ARBA" id="ARBA00022989"/>
    </source>
</evidence>
<protein>
    <recommendedName>
        <fullName evidence="13">ABC transporter domain-containing protein</fullName>
    </recommendedName>
</protein>
<keyword evidence="5 12" id="KW-0812">Transmembrane</keyword>
<evidence type="ECO:0000256" key="1">
    <source>
        <dbReference type="ARBA" id="ARBA00004429"/>
    </source>
</evidence>
<dbReference type="InterPro" id="IPR027417">
    <property type="entry name" value="P-loop_NTPase"/>
</dbReference>
<evidence type="ECO:0000256" key="4">
    <source>
        <dbReference type="ARBA" id="ARBA00022519"/>
    </source>
</evidence>
<comment type="similarity">
    <text evidence="10">Belongs to the ABC-4 integral membrane protein family.</text>
</comment>
<dbReference type="InterPro" id="IPR003838">
    <property type="entry name" value="ABC3_permease_C"/>
</dbReference>
<dbReference type="GO" id="GO:0005886">
    <property type="term" value="C:plasma membrane"/>
    <property type="evidence" value="ECO:0007669"/>
    <property type="project" value="UniProtKB-SubCell"/>
</dbReference>
<evidence type="ECO:0000256" key="3">
    <source>
        <dbReference type="ARBA" id="ARBA00022475"/>
    </source>
</evidence>
<feature type="domain" description="ABC transporter" evidence="13">
    <location>
        <begin position="34"/>
        <end position="271"/>
    </location>
</feature>
<dbReference type="InterPro" id="IPR017911">
    <property type="entry name" value="MacB-like_ATP-bd"/>
</dbReference>
<evidence type="ECO:0000256" key="12">
    <source>
        <dbReference type="SAM" id="Phobius"/>
    </source>
</evidence>
<gene>
    <name evidence="14" type="ORF">B5766_04915</name>
</gene>
<dbReference type="GO" id="GO:0005524">
    <property type="term" value="F:ATP binding"/>
    <property type="evidence" value="ECO:0007669"/>
    <property type="project" value="UniProtKB-KW"/>
</dbReference>
<reference evidence="15" key="1">
    <citation type="submission" date="2017-03" db="EMBL/GenBank/DDBJ databases">
        <authorList>
            <person name="Lund M.B."/>
        </authorList>
    </citation>
    <scope>NUCLEOTIDE SEQUENCE [LARGE SCALE GENOMIC DNA]</scope>
</reference>
<dbReference type="CDD" id="cd03255">
    <property type="entry name" value="ABC_MJ0796_LolCDE_FtsE"/>
    <property type="match status" value="1"/>
</dbReference>
<dbReference type="PROSITE" id="PS50893">
    <property type="entry name" value="ABC_TRANSPORTER_2"/>
    <property type="match status" value="1"/>
</dbReference>
<comment type="caution">
    <text evidence="14">The sequence shown here is derived from an EMBL/GenBank/DDBJ whole genome shotgun (WGS) entry which is preliminary data.</text>
</comment>
<keyword evidence="4" id="KW-0997">Cell inner membrane</keyword>
<keyword evidence="2" id="KW-0813">Transport</keyword>
<keyword evidence="7" id="KW-0067">ATP-binding</keyword>
<evidence type="ECO:0000256" key="6">
    <source>
        <dbReference type="ARBA" id="ARBA00022741"/>
    </source>
</evidence>
<evidence type="ECO:0000259" key="13">
    <source>
        <dbReference type="PROSITE" id="PS50893"/>
    </source>
</evidence>
<evidence type="ECO:0000256" key="10">
    <source>
        <dbReference type="ARBA" id="ARBA00038076"/>
    </source>
</evidence>
<dbReference type="Proteomes" id="UP000219994">
    <property type="component" value="Unassembled WGS sequence"/>
</dbReference>
<dbReference type="Pfam" id="PF02687">
    <property type="entry name" value="FtsX"/>
    <property type="match status" value="1"/>
</dbReference>
<keyword evidence="6" id="KW-0547">Nucleotide-binding</keyword>
<dbReference type="AlphaFoldDB" id="A0A2A6FT54"/>
<dbReference type="GO" id="GO:0016887">
    <property type="term" value="F:ATP hydrolysis activity"/>
    <property type="evidence" value="ECO:0007669"/>
    <property type="project" value="InterPro"/>
</dbReference>
<dbReference type="SUPFAM" id="SSF52540">
    <property type="entry name" value="P-loop containing nucleoside triphosphate hydrolases"/>
    <property type="match status" value="1"/>
</dbReference>
<dbReference type="InterPro" id="IPR003439">
    <property type="entry name" value="ABC_transporter-like_ATP-bd"/>
</dbReference>
<dbReference type="PROSITE" id="PS00211">
    <property type="entry name" value="ABC_TRANSPORTER_1"/>
    <property type="match status" value="1"/>
</dbReference>